<feature type="region of interest" description="Disordered" evidence="1">
    <location>
        <begin position="189"/>
        <end position="211"/>
    </location>
</feature>
<accession>A0A2N5STD4</accession>
<feature type="compositionally biased region" description="Polar residues" evidence="1">
    <location>
        <begin position="97"/>
        <end position="110"/>
    </location>
</feature>
<dbReference type="OrthoDB" id="2498365at2759"/>
<dbReference type="Proteomes" id="UP000235388">
    <property type="component" value="Unassembled WGS sequence"/>
</dbReference>
<protein>
    <submittedName>
        <fullName evidence="2">Uncharacterized protein</fullName>
    </submittedName>
</protein>
<feature type="region of interest" description="Disordered" evidence="1">
    <location>
        <begin position="1"/>
        <end position="135"/>
    </location>
</feature>
<feature type="compositionally biased region" description="Low complexity" evidence="1">
    <location>
        <begin position="85"/>
        <end position="96"/>
    </location>
</feature>
<keyword evidence="3" id="KW-1185">Reference proteome</keyword>
<evidence type="ECO:0000313" key="3">
    <source>
        <dbReference type="Proteomes" id="UP000235388"/>
    </source>
</evidence>
<comment type="caution">
    <text evidence="2">The sequence shown here is derived from an EMBL/GenBank/DDBJ whole genome shotgun (WGS) entry which is preliminary data.</text>
</comment>
<dbReference type="AlphaFoldDB" id="A0A2N5STD4"/>
<reference evidence="2 3" key="1">
    <citation type="submission" date="2017-11" db="EMBL/GenBank/DDBJ databases">
        <title>De novo assembly and phasing of dikaryotic genomes from two isolates of Puccinia coronata f. sp. avenae, the causal agent of oat crown rust.</title>
        <authorList>
            <person name="Miller M.E."/>
            <person name="Zhang Y."/>
            <person name="Omidvar V."/>
            <person name="Sperschneider J."/>
            <person name="Schwessinger B."/>
            <person name="Raley C."/>
            <person name="Palmer J.M."/>
            <person name="Garnica D."/>
            <person name="Upadhyaya N."/>
            <person name="Rathjen J."/>
            <person name="Taylor J.M."/>
            <person name="Park R.F."/>
            <person name="Dodds P.N."/>
            <person name="Hirsch C.D."/>
            <person name="Kianian S.F."/>
            <person name="Figueroa M."/>
        </authorList>
    </citation>
    <scope>NUCLEOTIDE SEQUENCE [LARGE SCALE GENOMIC DNA]</scope>
    <source>
        <strain evidence="2">12NC29</strain>
    </source>
</reference>
<sequence length="553" mass="62328">MRLSGITFKKLKPGKAKRQVEDDYESQSTSSTEVEIGTPYHQSVPECAPNPGGIKRKRSDGRLACSMSKPSRNAATTRARCPTVSPSGHSPESSRSANRTRPSLQKSPATHSERTTRPLSLAQQKKQQKRHEEAKAAEIQKLNNTLYNALLGQLGPMKRMDLGQLCREKLGWRSDEWGAFKDSKVIICEPPTDTARPPPSSGSRKPSLTKKKKLVSLHDSLESESSWPPALEIIALKLCILTAGGEILTRPQEFPEAWDTLNREQRDELKAVFVHRERLSHFLVRGKPSLRDAAEMKHRVQFFAFGSAEESDSSLPSAARASPRVEMILPAGAIIVPTFDSLFKNTKGGEGRALFKKLKELSRSHPFVEVCLHPSLAKQLHTADDGRKTDLEFLVDFLGETFDEASPEEFDSLAQWIALDRNIISWLWAPDNHSSHEFLAITKTFRELRDLLLTDFRRFIVIVPDDHPYAHQPSYKGVDIMKISDFHKLLPVGERGREKAILNTQFPPRYPLISHLQLTLPLYLCLFFPDNPIAMVGRPLSRPPHITRCLFFE</sequence>
<evidence type="ECO:0000313" key="2">
    <source>
        <dbReference type="EMBL" id="PLW16514.1"/>
    </source>
</evidence>
<gene>
    <name evidence="2" type="ORF">PCANC_11725</name>
</gene>
<dbReference type="EMBL" id="PGCJ01000868">
    <property type="protein sequence ID" value="PLW16514.1"/>
    <property type="molecule type" value="Genomic_DNA"/>
</dbReference>
<name>A0A2N5STD4_9BASI</name>
<proteinExistence type="predicted"/>
<evidence type="ECO:0000256" key="1">
    <source>
        <dbReference type="SAM" id="MobiDB-lite"/>
    </source>
</evidence>
<organism evidence="2 3">
    <name type="scientific">Puccinia coronata f. sp. avenae</name>
    <dbReference type="NCBI Taxonomy" id="200324"/>
    <lineage>
        <taxon>Eukaryota</taxon>
        <taxon>Fungi</taxon>
        <taxon>Dikarya</taxon>
        <taxon>Basidiomycota</taxon>
        <taxon>Pucciniomycotina</taxon>
        <taxon>Pucciniomycetes</taxon>
        <taxon>Pucciniales</taxon>
        <taxon>Pucciniaceae</taxon>
        <taxon>Puccinia</taxon>
    </lineage>
</organism>